<dbReference type="RefSeq" id="WP_009503118.1">
    <property type="nucleotide sequence ID" value="NZ_FNAV01000015.1"/>
</dbReference>
<dbReference type="PANTHER" id="PTHR13061">
    <property type="entry name" value="DYNACTIN SUBUNIT P25"/>
    <property type="match status" value="1"/>
</dbReference>
<dbReference type="OrthoDB" id="9803036at2"/>
<dbReference type="Proteomes" id="UP000198994">
    <property type="component" value="Unassembled WGS sequence"/>
</dbReference>
<dbReference type="Pfam" id="PF00132">
    <property type="entry name" value="Hexapep"/>
    <property type="match status" value="2"/>
</dbReference>
<evidence type="ECO:0000313" key="2">
    <source>
        <dbReference type="Proteomes" id="UP000198994"/>
    </source>
</evidence>
<reference evidence="2" key="1">
    <citation type="submission" date="2016-10" db="EMBL/GenBank/DDBJ databases">
        <authorList>
            <person name="Varghese N."/>
            <person name="Submissions S."/>
        </authorList>
    </citation>
    <scope>NUCLEOTIDE SEQUENCE [LARGE SCALE GENOMIC DNA]</scope>
    <source>
        <strain evidence="2">DSM 10146</strain>
    </source>
</reference>
<dbReference type="STRING" id="282683.SAMN04488105_11566"/>
<dbReference type="InterPro" id="IPR011004">
    <property type="entry name" value="Trimer_LpxA-like_sf"/>
</dbReference>
<sequence>MAYCYEFKGFVPVVPEGTFVHPQAVLIGNVILGQGCYIGPGASLRGDFGRIVIGDGANVQDNCILHSFPGRDAVVETDGHIGHGAILHGCTVGRNALVGMNAVIMDGVMLGAESIVGAQAFVRGETVIPPRSMVVGSPAKVIREVSDKEIAWKTRGTAEYQQLARDCLAGLKPVDPLKAVEANRPEMAASDVVSIQEARQKAT</sequence>
<name>A0A1G7JHK4_9RHOB</name>
<dbReference type="PANTHER" id="PTHR13061:SF29">
    <property type="entry name" value="GAMMA CARBONIC ANHYDRASE-LIKE 1, MITOCHONDRIAL-RELATED"/>
    <property type="match status" value="1"/>
</dbReference>
<dbReference type="SUPFAM" id="SSF51161">
    <property type="entry name" value="Trimeric LpxA-like enzymes"/>
    <property type="match status" value="1"/>
</dbReference>
<organism evidence="1 2">
    <name type="scientific">Salipiger thiooxidans</name>
    <dbReference type="NCBI Taxonomy" id="282683"/>
    <lineage>
        <taxon>Bacteria</taxon>
        <taxon>Pseudomonadati</taxon>
        <taxon>Pseudomonadota</taxon>
        <taxon>Alphaproteobacteria</taxon>
        <taxon>Rhodobacterales</taxon>
        <taxon>Roseobacteraceae</taxon>
        <taxon>Salipiger</taxon>
    </lineage>
</organism>
<gene>
    <name evidence="1" type="ORF">SAMN04488105_11566</name>
</gene>
<accession>A0A1G7JHK4</accession>
<dbReference type="InterPro" id="IPR050484">
    <property type="entry name" value="Transf_Hexapept/Carb_Anhydrase"/>
</dbReference>
<protein>
    <submittedName>
        <fullName evidence="1">Phenylacetic acid degradation protein</fullName>
    </submittedName>
</protein>
<dbReference type="Gene3D" id="2.160.10.10">
    <property type="entry name" value="Hexapeptide repeat proteins"/>
    <property type="match status" value="1"/>
</dbReference>
<dbReference type="AlphaFoldDB" id="A0A1G7JHK4"/>
<evidence type="ECO:0000313" key="1">
    <source>
        <dbReference type="EMBL" id="SDF24373.1"/>
    </source>
</evidence>
<keyword evidence="2" id="KW-1185">Reference proteome</keyword>
<dbReference type="EMBL" id="FNAV01000015">
    <property type="protein sequence ID" value="SDF24373.1"/>
    <property type="molecule type" value="Genomic_DNA"/>
</dbReference>
<proteinExistence type="predicted"/>
<dbReference type="InterPro" id="IPR001451">
    <property type="entry name" value="Hexapep"/>
</dbReference>
<dbReference type="CDD" id="cd04745">
    <property type="entry name" value="LbH_paaY_like"/>
    <property type="match status" value="1"/>
</dbReference>